<gene>
    <name evidence="1" type="ORF">Goklo_015965</name>
</gene>
<keyword evidence="2" id="KW-1185">Reference proteome</keyword>
<accession>A0A7J8UCL6</accession>
<dbReference type="Proteomes" id="UP000593573">
    <property type="component" value="Unassembled WGS sequence"/>
</dbReference>
<dbReference type="EMBL" id="JABFAB010000005">
    <property type="protein sequence ID" value="MBA0648198.1"/>
    <property type="molecule type" value="Genomic_DNA"/>
</dbReference>
<dbReference type="AlphaFoldDB" id="A0A7J8UCL6"/>
<comment type="caution">
    <text evidence="1">The sequence shown here is derived from an EMBL/GenBank/DDBJ whole genome shotgun (WGS) entry which is preliminary data.</text>
</comment>
<sequence length="36" mass="4367">MTSTRFEIKKFDVETKFNLWQEVLMEKASSALWKML</sequence>
<evidence type="ECO:0000313" key="1">
    <source>
        <dbReference type="EMBL" id="MBA0648198.1"/>
    </source>
</evidence>
<name>A0A7J8UCL6_9ROSI</name>
<evidence type="ECO:0000313" key="2">
    <source>
        <dbReference type="Proteomes" id="UP000593573"/>
    </source>
</evidence>
<reference evidence="1 2" key="1">
    <citation type="journal article" date="2019" name="Genome Biol. Evol.">
        <title>Insights into the evolution of the New World diploid cottons (Gossypium, subgenus Houzingenia) based on genome sequencing.</title>
        <authorList>
            <person name="Grover C.E."/>
            <person name="Arick M.A. 2nd"/>
            <person name="Thrash A."/>
            <person name="Conover J.L."/>
            <person name="Sanders W.S."/>
            <person name="Peterson D.G."/>
            <person name="Frelichowski J.E."/>
            <person name="Scheffler J.A."/>
            <person name="Scheffler B.E."/>
            <person name="Wendel J.F."/>
        </authorList>
    </citation>
    <scope>NUCLEOTIDE SEQUENCE [LARGE SCALE GENOMIC DNA]</scope>
    <source>
        <strain evidence="1">57</strain>
        <tissue evidence="1">Leaf</tissue>
    </source>
</reference>
<organism evidence="1 2">
    <name type="scientific">Gossypium klotzschianum</name>
    <dbReference type="NCBI Taxonomy" id="34286"/>
    <lineage>
        <taxon>Eukaryota</taxon>
        <taxon>Viridiplantae</taxon>
        <taxon>Streptophyta</taxon>
        <taxon>Embryophyta</taxon>
        <taxon>Tracheophyta</taxon>
        <taxon>Spermatophyta</taxon>
        <taxon>Magnoliopsida</taxon>
        <taxon>eudicotyledons</taxon>
        <taxon>Gunneridae</taxon>
        <taxon>Pentapetalae</taxon>
        <taxon>rosids</taxon>
        <taxon>malvids</taxon>
        <taxon>Malvales</taxon>
        <taxon>Malvaceae</taxon>
        <taxon>Malvoideae</taxon>
        <taxon>Gossypium</taxon>
    </lineage>
</organism>
<protein>
    <submittedName>
        <fullName evidence="1">Uncharacterized protein</fullName>
    </submittedName>
</protein>
<proteinExistence type="predicted"/>